<organism evidence="1 2">
    <name type="scientific">Papaver somniferum</name>
    <name type="common">Opium poppy</name>
    <dbReference type="NCBI Taxonomy" id="3469"/>
    <lineage>
        <taxon>Eukaryota</taxon>
        <taxon>Viridiplantae</taxon>
        <taxon>Streptophyta</taxon>
        <taxon>Embryophyta</taxon>
        <taxon>Tracheophyta</taxon>
        <taxon>Spermatophyta</taxon>
        <taxon>Magnoliopsida</taxon>
        <taxon>Ranunculales</taxon>
        <taxon>Papaveraceae</taxon>
        <taxon>Papaveroideae</taxon>
        <taxon>Papaver</taxon>
    </lineage>
</organism>
<gene>
    <name evidence="1" type="ORF">C5167_038266</name>
</gene>
<sequence>MVFETLNKMFEYINHSLFLIPTRKYSIDPSPRKEVLMSLSFFFLLQDSTCFMDHLVVSQCGKIVGIGGKEIHVHADLDMEYFAEEYDPRMQTGMKLIRLLKSFKVLGLVHVVFWTIPTTSKGVKLPDGSELSTFLVSLGSA</sequence>
<name>A0A4Y7ICE9_PAPSO</name>
<evidence type="ECO:0000313" key="2">
    <source>
        <dbReference type="Proteomes" id="UP000316621"/>
    </source>
</evidence>
<dbReference type="Proteomes" id="UP000316621">
    <property type="component" value="Chromosome 1"/>
</dbReference>
<reference evidence="1 2" key="1">
    <citation type="journal article" date="2018" name="Science">
        <title>The opium poppy genome and morphinan production.</title>
        <authorList>
            <person name="Guo L."/>
            <person name="Winzer T."/>
            <person name="Yang X."/>
            <person name="Li Y."/>
            <person name="Ning Z."/>
            <person name="He Z."/>
            <person name="Teodor R."/>
            <person name="Lu Y."/>
            <person name="Bowser T.A."/>
            <person name="Graham I.A."/>
            <person name="Ye K."/>
        </authorList>
    </citation>
    <scope>NUCLEOTIDE SEQUENCE [LARGE SCALE GENOMIC DNA]</scope>
    <source>
        <strain evidence="2">cv. HN1</strain>
        <tissue evidence="1">Leaves</tissue>
    </source>
</reference>
<evidence type="ECO:0000313" key="1">
    <source>
        <dbReference type="EMBL" id="RZC45321.1"/>
    </source>
</evidence>
<keyword evidence="2" id="KW-1185">Reference proteome</keyword>
<proteinExistence type="predicted"/>
<dbReference type="AlphaFoldDB" id="A0A4Y7ICE9"/>
<protein>
    <submittedName>
        <fullName evidence="1">Uncharacterized protein</fullName>
    </submittedName>
</protein>
<dbReference type="Gramene" id="RZC45321">
    <property type="protein sequence ID" value="RZC45321"/>
    <property type="gene ID" value="C5167_038266"/>
</dbReference>
<dbReference type="EMBL" id="CM010715">
    <property type="protein sequence ID" value="RZC45321.1"/>
    <property type="molecule type" value="Genomic_DNA"/>
</dbReference>
<accession>A0A4Y7ICE9</accession>